<dbReference type="AlphaFoldDB" id="A0A917J0M6"/>
<dbReference type="InterPro" id="IPR054593">
    <property type="entry name" value="Beta-mannosidase-like_N2"/>
</dbReference>
<dbReference type="PANTHER" id="PTHR36848">
    <property type="entry name" value="DNA-BINDING PROTEIN (PUTATIVE SECRETED PROTEIN)-RELATED"/>
    <property type="match status" value="1"/>
</dbReference>
<dbReference type="Pfam" id="PF22666">
    <property type="entry name" value="Glyco_hydro_2_N2"/>
    <property type="match status" value="1"/>
</dbReference>
<dbReference type="EMBL" id="BMIB01000002">
    <property type="protein sequence ID" value="GGH67420.1"/>
    <property type="molecule type" value="Genomic_DNA"/>
</dbReference>
<keyword evidence="4" id="KW-1185">Reference proteome</keyword>
<sequence>MGSAVDKSNISRLLKNYAAAGIGGVEIVPIYGAKGYESQYLNYLSPQWFAMVDYSVTEAAKNNMGTDIAVGTGWPIGGPQAGIADAATCLLIQKYTLKAGESLTKPVKMDNPKQTNLPGVTLQALMAYDDNGNTLDVTTRLNADGTLNWKPETGNWELYAAFAGKTLQQVKRAAPGGEGYTLDHFSKTALHNYLKKTDSAYGNTSHGIRSFYNDSYEVYGANWTADFFTEFRKRRGYDLKPYLRELTGPSVTDKVARIKCDYRETMADLMLENFTHTFSNWAHGKKSLSLNQAHGSPGNLLDLYAGVDIAEAETFGSSNFRIPGLRRDSADVRNVDPDPNMLKFASSAAHVMGHPLISSETFTWLTEHFKTSWSQCKPEVEQVFLSGINHVFFHGTTYSPSSAPWPGWLFYASVNFVPSNSLWPHVNGLNDYITRCQSVLQAGKPDNDISIYWPVFDAWQNPKGLDMPLKVHDIDEWLHPTPFYALVTGLQKRGYSLDFISDRMLQQAQGKNNRLSVTDSGSIYKVLLVPRATYMPTTTFEQLLRLASEGVTVVFEQLPEDVPGLHNTDEQRAVLKQLKTKLQFTTLTSGIQEYKTGKGRILLHKNVEEALSSAQVYREKIADSGLQFIRRADNNGKYYYIVNHTSSAIDQYLPFENIQGSHVLIMDPQTGKYGRVLTNNNGSAVRVQIKSGEAIIIRTSKKAFTGMGVWSYVNAQEKPVILNNEWQLRFTEGGPVLPAAKTMASPVQWSSFSDTTTQNFSGTAAYSTSFTLPKGKLADDYILAPGKINESAKVWVNGKYAGQLWSIPYELRIGKWLQPGKNTIRLEVANLMANRIRYMDRNGITWRNYHEINFVNINYKNFDASGWQVQPSGMEGPVQLIPVSVQH</sequence>
<name>A0A917J0M6_9BACT</name>
<gene>
    <name evidence="3" type="ORF">GCM10011379_22680</name>
</gene>
<evidence type="ECO:0000313" key="3">
    <source>
        <dbReference type="EMBL" id="GGH67420.1"/>
    </source>
</evidence>
<organism evidence="3 4">
    <name type="scientific">Filimonas zeae</name>
    <dbReference type="NCBI Taxonomy" id="1737353"/>
    <lineage>
        <taxon>Bacteria</taxon>
        <taxon>Pseudomonadati</taxon>
        <taxon>Bacteroidota</taxon>
        <taxon>Chitinophagia</taxon>
        <taxon>Chitinophagales</taxon>
        <taxon>Chitinophagaceae</taxon>
        <taxon>Filimonas</taxon>
    </lineage>
</organism>
<dbReference type="InterPro" id="IPR008979">
    <property type="entry name" value="Galactose-bd-like_sf"/>
</dbReference>
<dbReference type="NCBIfam" id="NF045579">
    <property type="entry name" value="rhamnoside_JR"/>
    <property type="match status" value="1"/>
</dbReference>
<feature type="domain" description="Beta-mannosidase-like galactose-binding" evidence="2">
    <location>
        <begin position="763"/>
        <end position="853"/>
    </location>
</feature>
<accession>A0A917J0M6</accession>
<evidence type="ECO:0000313" key="4">
    <source>
        <dbReference type="Proteomes" id="UP000627292"/>
    </source>
</evidence>
<protein>
    <submittedName>
        <fullName evidence="3">Glycosyl hydrolase family 2</fullName>
    </submittedName>
</protein>
<dbReference type="PANTHER" id="PTHR36848:SF2">
    <property type="entry name" value="SECRETED PROTEIN"/>
    <property type="match status" value="1"/>
</dbReference>
<reference evidence="3" key="2">
    <citation type="submission" date="2020-09" db="EMBL/GenBank/DDBJ databases">
        <authorList>
            <person name="Sun Q."/>
            <person name="Zhou Y."/>
        </authorList>
    </citation>
    <scope>NUCLEOTIDE SEQUENCE</scope>
    <source>
        <strain evidence="3">CGMCC 1.15290</strain>
    </source>
</reference>
<dbReference type="Pfam" id="PF17132">
    <property type="entry name" value="Glyco_hydro_106"/>
    <property type="match status" value="1"/>
</dbReference>
<evidence type="ECO:0000259" key="2">
    <source>
        <dbReference type="Pfam" id="PF22666"/>
    </source>
</evidence>
<reference evidence="3" key="1">
    <citation type="journal article" date="2014" name="Int. J. Syst. Evol. Microbiol.">
        <title>Complete genome sequence of Corynebacterium casei LMG S-19264T (=DSM 44701T), isolated from a smear-ripened cheese.</title>
        <authorList>
            <consortium name="US DOE Joint Genome Institute (JGI-PGF)"/>
            <person name="Walter F."/>
            <person name="Albersmeier A."/>
            <person name="Kalinowski J."/>
            <person name="Ruckert C."/>
        </authorList>
    </citation>
    <scope>NUCLEOTIDE SEQUENCE</scope>
    <source>
        <strain evidence="3">CGMCC 1.15290</strain>
    </source>
</reference>
<dbReference type="Proteomes" id="UP000627292">
    <property type="component" value="Unassembled WGS sequence"/>
</dbReference>
<dbReference type="GO" id="GO:0004553">
    <property type="term" value="F:hydrolase activity, hydrolyzing O-glycosyl compounds"/>
    <property type="evidence" value="ECO:0007669"/>
    <property type="project" value="UniProtKB-ARBA"/>
</dbReference>
<dbReference type="Gene3D" id="2.60.120.260">
    <property type="entry name" value="Galactose-binding domain-like"/>
    <property type="match status" value="1"/>
</dbReference>
<evidence type="ECO:0000256" key="1">
    <source>
        <dbReference type="ARBA" id="ARBA00022801"/>
    </source>
</evidence>
<dbReference type="InterPro" id="IPR053161">
    <property type="entry name" value="Ulvan_degrading_GH"/>
</dbReference>
<comment type="caution">
    <text evidence="3">The sequence shown here is derived from an EMBL/GenBank/DDBJ whole genome shotgun (WGS) entry which is preliminary data.</text>
</comment>
<dbReference type="SUPFAM" id="SSF49785">
    <property type="entry name" value="Galactose-binding domain-like"/>
    <property type="match status" value="1"/>
</dbReference>
<keyword evidence="1 3" id="KW-0378">Hydrolase</keyword>
<proteinExistence type="predicted"/>